<dbReference type="Gene3D" id="3.90.730.10">
    <property type="entry name" value="Ribonuclease T2-like"/>
    <property type="match status" value="1"/>
</dbReference>
<feature type="signal peptide" evidence="3">
    <location>
        <begin position="1"/>
        <end position="19"/>
    </location>
</feature>
<dbReference type="PROSITE" id="PS00530">
    <property type="entry name" value="RNASE_T2_1"/>
    <property type="match status" value="1"/>
</dbReference>
<dbReference type="EMBL" id="JACSQU010000001">
    <property type="protein sequence ID" value="MBD7941264.1"/>
    <property type="molecule type" value="Genomic_DNA"/>
</dbReference>
<evidence type="ECO:0000256" key="2">
    <source>
        <dbReference type="RuleBase" id="RU004328"/>
    </source>
</evidence>
<proteinExistence type="inferred from homology"/>
<name>A0ABR8R0M1_9CAUL</name>
<evidence type="ECO:0000313" key="4">
    <source>
        <dbReference type="EMBL" id="MBD7941264.1"/>
    </source>
</evidence>
<comment type="similarity">
    <text evidence="1 2">Belongs to the RNase T2 family.</text>
</comment>
<gene>
    <name evidence="4" type="ORF">H9656_07685</name>
</gene>
<protein>
    <submittedName>
        <fullName evidence="4">Ribonuclease</fullName>
    </submittedName>
</protein>
<evidence type="ECO:0000256" key="1">
    <source>
        <dbReference type="ARBA" id="ARBA00007469"/>
    </source>
</evidence>
<reference evidence="4 5" key="1">
    <citation type="submission" date="2020-08" db="EMBL/GenBank/DDBJ databases">
        <title>A Genomic Blueprint of the Chicken Gut Microbiome.</title>
        <authorList>
            <person name="Gilroy R."/>
            <person name="Ravi A."/>
            <person name="Getino M."/>
            <person name="Pursley I."/>
            <person name="Horton D.L."/>
            <person name="Alikhan N.-F."/>
            <person name="Baker D."/>
            <person name="Gharbi K."/>
            <person name="Hall N."/>
            <person name="Watson M."/>
            <person name="Adriaenssens E.M."/>
            <person name="Foster-Nyarko E."/>
            <person name="Jarju S."/>
            <person name="Secka A."/>
            <person name="Antonio M."/>
            <person name="Oren A."/>
            <person name="Chaudhuri R."/>
            <person name="La Ragione R.M."/>
            <person name="Hildebrand F."/>
            <person name="Pallen M.J."/>
        </authorList>
    </citation>
    <scope>NUCLEOTIDE SEQUENCE [LARGE SCALE GENOMIC DNA]</scope>
    <source>
        <strain evidence="4 5">Sa3CVA3</strain>
    </source>
</reference>
<evidence type="ECO:0000256" key="3">
    <source>
        <dbReference type="SAM" id="SignalP"/>
    </source>
</evidence>
<evidence type="ECO:0000313" key="5">
    <source>
        <dbReference type="Proteomes" id="UP000638918"/>
    </source>
</evidence>
<dbReference type="PANTHER" id="PTHR11240">
    <property type="entry name" value="RIBONUCLEASE T2"/>
    <property type="match status" value="1"/>
</dbReference>
<dbReference type="InterPro" id="IPR036430">
    <property type="entry name" value="RNase_T2-like_sf"/>
</dbReference>
<dbReference type="Pfam" id="PF00445">
    <property type="entry name" value="Ribonuclease_T2"/>
    <property type="match status" value="1"/>
</dbReference>
<feature type="chain" id="PRO_5045203713" evidence="3">
    <location>
        <begin position="20"/>
        <end position="256"/>
    </location>
</feature>
<dbReference type="PANTHER" id="PTHR11240:SF22">
    <property type="entry name" value="RIBONUCLEASE T2"/>
    <property type="match status" value="1"/>
</dbReference>
<sequence>MRSLFVPAALTFLPAACSATTEATPERTEVAGAVCQAPDDLSPARPYRIPQDEVAADVPVAFNMLAVSWSPQACRSGKDYPDERYQCASNQFGLTLHGLWPNGADNKHPRYCAAPGPAIPVETVREHFCMMPSPSLQQHEWAAHGTCGWDSPEAYFAQSARMWDGLNKPDLEAIPAQRLTAGAIRDAFAAANPGFPRDGVFIATTDGWFREARLCYSKDYRPMRCPSGLGAPDRERLKLAPRGVAGGVPGGAQTAG</sequence>
<dbReference type="InterPro" id="IPR018188">
    <property type="entry name" value="RNase_T2_His_AS_1"/>
</dbReference>
<comment type="caution">
    <text evidence="4">The sequence shown here is derived from an EMBL/GenBank/DDBJ whole genome shotgun (WGS) entry which is preliminary data.</text>
</comment>
<organism evidence="4 5">
    <name type="scientific">Brevundimonas guildfordensis</name>
    <dbReference type="NCBI Taxonomy" id="2762241"/>
    <lineage>
        <taxon>Bacteria</taxon>
        <taxon>Pseudomonadati</taxon>
        <taxon>Pseudomonadota</taxon>
        <taxon>Alphaproteobacteria</taxon>
        <taxon>Caulobacterales</taxon>
        <taxon>Caulobacteraceae</taxon>
        <taxon>Brevundimonas</taxon>
    </lineage>
</organism>
<keyword evidence="5" id="KW-1185">Reference proteome</keyword>
<dbReference type="InterPro" id="IPR001568">
    <property type="entry name" value="RNase_T2-like"/>
</dbReference>
<dbReference type="RefSeq" id="WP_191743564.1">
    <property type="nucleotide sequence ID" value="NZ_JACSQU010000001.1"/>
</dbReference>
<accession>A0ABR8R0M1</accession>
<dbReference type="Proteomes" id="UP000638918">
    <property type="component" value="Unassembled WGS sequence"/>
</dbReference>
<dbReference type="SUPFAM" id="SSF55895">
    <property type="entry name" value="Ribonuclease Rh-like"/>
    <property type="match status" value="1"/>
</dbReference>
<keyword evidence="3" id="KW-0732">Signal</keyword>